<comment type="cofactor">
    <cofactor evidence="1">
        <name>FAD</name>
        <dbReference type="ChEBI" id="CHEBI:57692"/>
    </cofactor>
</comment>
<dbReference type="InterPro" id="IPR014731">
    <property type="entry name" value="ETF_asu_C"/>
</dbReference>
<dbReference type="GO" id="GO:0033539">
    <property type="term" value="P:fatty acid beta-oxidation using acyl-CoA dehydrogenase"/>
    <property type="evidence" value="ECO:0007669"/>
    <property type="project" value="TreeGrafter"/>
</dbReference>
<proteinExistence type="inferred from homology"/>
<comment type="caution">
    <text evidence="8">The sequence shown here is derived from an EMBL/GenBank/DDBJ whole genome shotgun (WGS) entry which is preliminary data.</text>
</comment>
<dbReference type="SUPFAM" id="SSF52467">
    <property type="entry name" value="DHS-like NAD/FAD-binding domain"/>
    <property type="match status" value="1"/>
</dbReference>
<feature type="region of interest" description="Disordered" evidence="5">
    <location>
        <begin position="356"/>
        <end position="406"/>
    </location>
</feature>
<dbReference type="Pfam" id="PF01012">
    <property type="entry name" value="ETF"/>
    <property type="match status" value="1"/>
</dbReference>
<comment type="function">
    <text evidence="4">The electron transfer flavoprotein serves as a specific electron acceptor for other dehydrogenases. It transfers the electrons to the main respiratory chain via ETF-ubiquinone oxidoreductase (ETF dehydrogenase).</text>
</comment>
<evidence type="ECO:0000256" key="5">
    <source>
        <dbReference type="SAM" id="MobiDB-lite"/>
    </source>
</evidence>
<dbReference type="GO" id="GO:0009055">
    <property type="term" value="F:electron transfer activity"/>
    <property type="evidence" value="ECO:0007669"/>
    <property type="project" value="InterPro"/>
</dbReference>
<dbReference type="Gene3D" id="3.40.50.620">
    <property type="entry name" value="HUPs"/>
    <property type="match status" value="1"/>
</dbReference>
<evidence type="ECO:0000259" key="7">
    <source>
        <dbReference type="Pfam" id="PF01012"/>
    </source>
</evidence>
<accession>A0A660C7B0</accession>
<sequence>MTTVLILLDDPAQAADLAPQARGLGERVDAVIITDDPAHTDPVGPGTVSAGTVEAAGACGVGRLYVTRHELLASYSPDAWAAVVAELVDRIRPEGVLATAGTRPAEVLAHTAARLGAPLATHCVHIDDGAQLDDSAHVGHAGFPDTGGTGRGAGTETWRITRTRSGGVLLEDADLTAPVRMATVAPGCTVSGARHPDEPADSRACEVVDVVPELSPGDARVRLVERTEGERGLSLSAAPVVVSGGRGVGSAEGFTALEELADALGGVVGCSRVATSNGWRPHRDQVGLTGTKVAPELYIACGISGATQHWVGCMDSTVILAVNTDPEAPMMQRATYSVVGDVHEVLPAILAELGRRRAGGSSAATTPDSATPDSATPEPAVPDTSAPDASSQGSADAVSGLPARGT</sequence>
<comment type="similarity">
    <text evidence="2">Belongs to the ETF alpha-subunit/FixB family.</text>
</comment>
<evidence type="ECO:0000313" key="8">
    <source>
        <dbReference type="EMBL" id="TWH19408.1"/>
    </source>
</evidence>
<dbReference type="PANTHER" id="PTHR43153">
    <property type="entry name" value="ELECTRON TRANSFER FLAVOPROTEIN ALPHA"/>
    <property type="match status" value="1"/>
</dbReference>
<evidence type="ECO:0000256" key="2">
    <source>
        <dbReference type="ARBA" id="ARBA00005817"/>
    </source>
</evidence>
<feature type="domain" description="Electron transfer flavoprotein alpha/beta-subunit N-terminal" evidence="7">
    <location>
        <begin position="44"/>
        <end position="129"/>
    </location>
</feature>
<evidence type="ECO:0000259" key="6">
    <source>
        <dbReference type="Pfam" id="PF00766"/>
    </source>
</evidence>
<evidence type="ECO:0000256" key="4">
    <source>
        <dbReference type="ARBA" id="ARBA00025649"/>
    </source>
</evidence>
<dbReference type="OrthoDB" id="9770286at2"/>
<name>A0A660C7B0_9PSEU</name>
<dbReference type="Gene3D" id="3.40.50.1220">
    <property type="entry name" value="TPP-binding domain"/>
    <property type="match status" value="1"/>
</dbReference>
<dbReference type="Proteomes" id="UP000317303">
    <property type="component" value="Unassembled WGS sequence"/>
</dbReference>
<feature type="domain" description="Electron transfer flavoprotein alpha subunit C-terminal" evidence="6">
    <location>
        <begin position="235"/>
        <end position="313"/>
    </location>
</feature>
<dbReference type="AlphaFoldDB" id="A0A660C7B0"/>
<gene>
    <name evidence="8" type="ORF">JD82_01232</name>
</gene>
<dbReference type="GO" id="GO:0050660">
    <property type="term" value="F:flavin adenine dinucleotide binding"/>
    <property type="evidence" value="ECO:0007669"/>
    <property type="project" value="InterPro"/>
</dbReference>
<dbReference type="InterPro" id="IPR001308">
    <property type="entry name" value="ETF_a/FixB"/>
</dbReference>
<dbReference type="PANTHER" id="PTHR43153:SF1">
    <property type="entry name" value="ELECTRON TRANSFER FLAVOPROTEIN SUBUNIT ALPHA, MITOCHONDRIAL"/>
    <property type="match status" value="1"/>
</dbReference>
<evidence type="ECO:0000256" key="3">
    <source>
        <dbReference type="ARBA" id="ARBA00011355"/>
    </source>
</evidence>
<evidence type="ECO:0000313" key="9">
    <source>
        <dbReference type="Proteomes" id="UP000317303"/>
    </source>
</evidence>
<dbReference type="SUPFAM" id="SSF52402">
    <property type="entry name" value="Adenine nucleotide alpha hydrolases-like"/>
    <property type="match status" value="1"/>
</dbReference>
<keyword evidence="9" id="KW-1185">Reference proteome</keyword>
<evidence type="ECO:0000256" key="1">
    <source>
        <dbReference type="ARBA" id="ARBA00001974"/>
    </source>
</evidence>
<dbReference type="InterPro" id="IPR014729">
    <property type="entry name" value="Rossmann-like_a/b/a_fold"/>
</dbReference>
<organism evidence="8 9">
    <name type="scientific">Prauserella rugosa</name>
    <dbReference type="NCBI Taxonomy" id="43354"/>
    <lineage>
        <taxon>Bacteria</taxon>
        <taxon>Bacillati</taxon>
        <taxon>Actinomycetota</taxon>
        <taxon>Actinomycetes</taxon>
        <taxon>Pseudonocardiales</taxon>
        <taxon>Pseudonocardiaceae</taxon>
        <taxon>Prauserella</taxon>
    </lineage>
</organism>
<dbReference type="InterPro" id="IPR014730">
    <property type="entry name" value="ETF_a/b_N"/>
</dbReference>
<dbReference type="RefSeq" id="WP_051757436.1">
    <property type="nucleotide sequence ID" value="NZ_VLJV01000001.1"/>
</dbReference>
<reference evidence="8 9" key="1">
    <citation type="submission" date="2019-07" db="EMBL/GenBank/DDBJ databases">
        <title>R&amp;d 2014.</title>
        <authorList>
            <person name="Klenk H.-P."/>
        </authorList>
    </citation>
    <scope>NUCLEOTIDE SEQUENCE [LARGE SCALE GENOMIC DNA]</scope>
    <source>
        <strain evidence="8 9">DSM 43194</strain>
    </source>
</reference>
<dbReference type="Pfam" id="PF00766">
    <property type="entry name" value="ETF_alpha"/>
    <property type="match status" value="1"/>
</dbReference>
<protein>
    <submittedName>
        <fullName evidence="8">Electron transfer flavoprotein alpha subunit</fullName>
    </submittedName>
</protein>
<feature type="compositionally biased region" description="Polar residues" evidence="5">
    <location>
        <begin position="362"/>
        <end position="374"/>
    </location>
</feature>
<dbReference type="InterPro" id="IPR029035">
    <property type="entry name" value="DHS-like_NAD/FAD-binding_dom"/>
</dbReference>
<dbReference type="EMBL" id="VLJV01000001">
    <property type="protein sequence ID" value="TWH19408.1"/>
    <property type="molecule type" value="Genomic_DNA"/>
</dbReference>
<comment type="subunit">
    <text evidence="3">Heterodimer of an alpha and a beta subunit.</text>
</comment>